<dbReference type="SFLD" id="SFLDF00562">
    <property type="entry name" value="HemN-like__clustered_with_heat"/>
    <property type="match status" value="1"/>
</dbReference>
<dbReference type="NCBIfam" id="TIGR00539">
    <property type="entry name" value="hemN_rel"/>
    <property type="match status" value="1"/>
</dbReference>
<gene>
    <name evidence="4" type="primary">hemW</name>
    <name evidence="4" type="ORF">ENT73_03785</name>
</gene>
<dbReference type="InterPro" id="IPR010723">
    <property type="entry name" value="HemN_C"/>
</dbReference>
<keyword evidence="2" id="KW-0143">Chaperone</keyword>
<dbReference type="Pfam" id="PF04055">
    <property type="entry name" value="Radical_SAM"/>
    <property type="match status" value="1"/>
</dbReference>
<dbReference type="SUPFAM" id="SSF102114">
    <property type="entry name" value="Radical SAM enzymes"/>
    <property type="match status" value="1"/>
</dbReference>
<comment type="function">
    <text evidence="2">Probably acts as a heme chaperone, transferring heme to an unknown acceptor. Binds one molecule of heme per monomer, possibly covalently. Binds 1 [4Fe-4S] cluster. The cluster is coordinated with 3 cysteines and an exchangeable S-adenosyl-L-methionine.</text>
</comment>
<dbReference type="PROSITE" id="PS51918">
    <property type="entry name" value="RADICAL_SAM"/>
    <property type="match status" value="1"/>
</dbReference>
<keyword evidence="2" id="KW-0411">Iron-sulfur</keyword>
<dbReference type="GO" id="GO:0006779">
    <property type="term" value="P:porphyrin-containing compound biosynthetic process"/>
    <property type="evidence" value="ECO:0007669"/>
    <property type="project" value="InterPro"/>
</dbReference>
<dbReference type="PANTHER" id="PTHR13932">
    <property type="entry name" value="COPROPORPHYRINIGEN III OXIDASE"/>
    <property type="match status" value="1"/>
</dbReference>
<keyword evidence="2" id="KW-0004">4Fe-4S</keyword>
<evidence type="ECO:0000259" key="3">
    <source>
        <dbReference type="PROSITE" id="PS51918"/>
    </source>
</evidence>
<dbReference type="InterPro" id="IPR058240">
    <property type="entry name" value="rSAM_sf"/>
</dbReference>
<keyword evidence="2" id="KW-0408">Iron</keyword>
<evidence type="ECO:0000256" key="1">
    <source>
        <dbReference type="ARBA" id="ARBA00006100"/>
    </source>
</evidence>
<dbReference type="InterPro" id="IPR034505">
    <property type="entry name" value="Coproporphyrinogen-III_oxidase"/>
</dbReference>
<comment type="caution">
    <text evidence="4">The sequence shown here is derived from an EMBL/GenBank/DDBJ whole genome shotgun (WGS) entry which is preliminary data.</text>
</comment>
<evidence type="ECO:0000256" key="2">
    <source>
        <dbReference type="RuleBase" id="RU364116"/>
    </source>
</evidence>
<dbReference type="SFLD" id="SFLDF00288">
    <property type="entry name" value="HemN-like__clustered_with_nucl"/>
    <property type="match status" value="1"/>
</dbReference>
<dbReference type="Gene3D" id="3.30.750.200">
    <property type="match status" value="1"/>
</dbReference>
<keyword evidence="2" id="KW-0963">Cytoplasm</keyword>
<comment type="similarity">
    <text evidence="1">Belongs to the anaerobic coproporphyrinogen-III oxidase family. HemW subfamily.</text>
</comment>
<dbReference type="PANTHER" id="PTHR13932:SF5">
    <property type="entry name" value="RADICAL S-ADENOSYL METHIONINE DOMAIN-CONTAINING PROTEIN 1, MITOCHONDRIAL"/>
    <property type="match status" value="1"/>
</dbReference>
<proteinExistence type="inferred from homology"/>
<reference evidence="4" key="1">
    <citation type="journal article" date="2020" name="mSystems">
        <title>Genome- and Community-Level Interaction Insights into Carbon Utilization and Element Cycling Functions of Hydrothermarchaeota in Hydrothermal Sediment.</title>
        <authorList>
            <person name="Zhou Z."/>
            <person name="Liu Y."/>
            <person name="Xu W."/>
            <person name="Pan J."/>
            <person name="Luo Z.H."/>
            <person name="Li M."/>
        </authorList>
    </citation>
    <scope>NUCLEOTIDE SEQUENCE [LARGE SCALE GENOMIC DNA]</scope>
    <source>
        <strain evidence="4">SpSt-605</strain>
    </source>
</reference>
<keyword evidence="2" id="KW-0949">S-adenosyl-L-methionine</keyword>
<dbReference type="GO" id="GO:0004109">
    <property type="term" value="F:coproporphyrinogen oxidase activity"/>
    <property type="evidence" value="ECO:0007669"/>
    <property type="project" value="InterPro"/>
</dbReference>
<dbReference type="Pfam" id="PF06969">
    <property type="entry name" value="HemN_C"/>
    <property type="match status" value="1"/>
</dbReference>
<organism evidence="4">
    <name type="scientific">Caldimicrobium thiodismutans</name>
    <dbReference type="NCBI Taxonomy" id="1653476"/>
    <lineage>
        <taxon>Bacteria</taxon>
        <taxon>Pseudomonadati</taxon>
        <taxon>Thermodesulfobacteriota</taxon>
        <taxon>Thermodesulfobacteria</taxon>
        <taxon>Thermodesulfobacteriales</taxon>
        <taxon>Thermodesulfobacteriaceae</taxon>
        <taxon>Caldimicrobium</taxon>
    </lineage>
</organism>
<keyword evidence="2" id="KW-0479">Metal-binding</keyword>
<dbReference type="GO" id="GO:0051539">
    <property type="term" value="F:4 iron, 4 sulfur cluster binding"/>
    <property type="evidence" value="ECO:0007669"/>
    <property type="project" value="UniProtKB-UniRule"/>
</dbReference>
<comment type="subcellular location">
    <subcellularLocation>
        <location evidence="2">Cytoplasm</location>
    </subcellularLocation>
</comment>
<sequence length="383" mass="44896">MEVGLYIHVPFCQRKCPYCDFYSEPYRGDEETYLKALLREIELLPSFLEKELGLNNFRIITLYVGGGTPSLFSPLFYEKLFQKLAQSLPFYPSELTIEVNPETLSLDKARGYKKVGFNRISLGVQSFSPRGLKFLQRSHGIEDIERSLYFLELASFENFSMDFIYAWPGQGIRTLEKELTKALSFSPPHLSFYELTLYPNTPFYEKYGHTLPSSWEYRTVKLGTFICSYLTSHGYVSYEISNYAKEGFEAQHNLLYWRVKSYLGLGAGAVSRINSLRYKNPDDLKQYYEALLLQQRLSYTPLEQLDHKEMVKELIFMGLRLKEGVSLSRIRQYSYDINREALELLSRKNLIYFSENKIALTERGKYLHNQVVKFLWDNLEERP</sequence>
<dbReference type="CDD" id="cd01335">
    <property type="entry name" value="Radical_SAM"/>
    <property type="match status" value="1"/>
</dbReference>
<evidence type="ECO:0000313" key="4">
    <source>
        <dbReference type="EMBL" id="HGV55189.1"/>
    </source>
</evidence>
<dbReference type="GO" id="GO:0046872">
    <property type="term" value="F:metal ion binding"/>
    <property type="evidence" value="ECO:0007669"/>
    <property type="project" value="UniProtKB-UniRule"/>
</dbReference>
<protein>
    <recommendedName>
        <fullName evidence="2">Heme chaperone HemW</fullName>
    </recommendedName>
</protein>
<dbReference type="SMART" id="SM00729">
    <property type="entry name" value="Elp3"/>
    <property type="match status" value="1"/>
</dbReference>
<name>A0A832GNX3_9BACT</name>
<accession>A0A832GNX3</accession>
<feature type="domain" description="Radical SAM core" evidence="3">
    <location>
        <begin position="1"/>
        <end position="239"/>
    </location>
</feature>
<dbReference type="InterPro" id="IPR004559">
    <property type="entry name" value="HemW-like"/>
</dbReference>
<dbReference type="InterPro" id="IPR006638">
    <property type="entry name" value="Elp3/MiaA/NifB-like_rSAM"/>
</dbReference>
<dbReference type="InterPro" id="IPR007197">
    <property type="entry name" value="rSAM"/>
</dbReference>
<dbReference type="GO" id="GO:0005737">
    <property type="term" value="C:cytoplasm"/>
    <property type="evidence" value="ECO:0007669"/>
    <property type="project" value="UniProtKB-SubCell"/>
</dbReference>
<dbReference type="SFLD" id="SFLDS00029">
    <property type="entry name" value="Radical_SAM"/>
    <property type="match status" value="1"/>
</dbReference>
<dbReference type="SFLD" id="SFLDG01065">
    <property type="entry name" value="anaerobic_coproporphyrinogen-I"/>
    <property type="match status" value="1"/>
</dbReference>
<dbReference type="EMBL" id="DSZU01000064">
    <property type="protein sequence ID" value="HGV55189.1"/>
    <property type="molecule type" value="Genomic_DNA"/>
</dbReference>
<keyword evidence="2" id="KW-0349">Heme</keyword>
<dbReference type="AlphaFoldDB" id="A0A832GNX3"/>